<reference evidence="1" key="1">
    <citation type="submission" date="2021-02" db="EMBL/GenBank/DDBJ databases">
        <title>First Annotated Genome of the Yellow-green Alga Tribonema minus.</title>
        <authorList>
            <person name="Mahan K.M."/>
        </authorList>
    </citation>
    <scope>NUCLEOTIDE SEQUENCE</scope>
    <source>
        <strain evidence="1">UTEX B ZZ1240</strain>
    </source>
</reference>
<dbReference type="OrthoDB" id="196636at2759"/>
<name>A0A835Z526_9STRA</name>
<evidence type="ECO:0000313" key="1">
    <source>
        <dbReference type="EMBL" id="KAG5185812.1"/>
    </source>
</evidence>
<gene>
    <name evidence="1" type="ORF">JKP88DRAFT_180046</name>
</gene>
<dbReference type="Proteomes" id="UP000664859">
    <property type="component" value="Unassembled WGS sequence"/>
</dbReference>
<evidence type="ECO:0000313" key="2">
    <source>
        <dbReference type="Proteomes" id="UP000664859"/>
    </source>
</evidence>
<dbReference type="AlphaFoldDB" id="A0A835Z526"/>
<sequence>MGASDNVTYSGGQEGVQGGFYGSGGARAKAPGSLHHRPEAVAALEDIARLSAIMTDVGSLEAELARCGTLNAHTIEIKSTLKKTLSSPAMIELLNRLEINAEPVWGLTQAEREMVRTARRKVNTC</sequence>
<keyword evidence="2" id="KW-1185">Reference proteome</keyword>
<proteinExistence type="predicted"/>
<accession>A0A835Z526</accession>
<protein>
    <submittedName>
        <fullName evidence="1">Uncharacterized protein</fullName>
    </submittedName>
</protein>
<dbReference type="EMBL" id="JAFCMP010000121">
    <property type="protein sequence ID" value="KAG5185812.1"/>
    <property type="molecule type" value="Genomic_DNA"/>
</dbReference>
<comment type="caution">
    <text evidence="1">The sequence shown here is derived from an EMBL/GenBank/DDBJ whole genome shotgun (WGS) entry which is preliminary data.</text>
</comment>
<organism evidence="1 2">
    <name type="scientific">Tribonema minus</name>
    <dbReference type="NCBI Taxonomy" id="303371"/>
    <lineage>
        <taxon>Eukaryota</taxon>
        <taxon>Sar</taxon>
        <taxon>Stramenopiles</taxon>
        <taxon>Ochrophyta</taxon>
        <taxon>PX clade</taxon>
        <taxon>Xanthophyceae</taxon>
        <taxon>Tribonematales</taxon>
        <taxon>Tribonemataceae</taxon>
        <taxon>Tribonema</taxon>
    </lineage>
</organism>